<feature type="region of interest" description="Disordered" evidence="1">
    <location>
        <begin position="60"/>
        <end position="113"/>
    </location>
</feature>
<dbReference type="EMBL" id="CAMXCT010003855">
    <property type="protein sequence ID" value="CAI4006555.1"/>
    <property type="molecule type" value="Genomic_DNA"/>
</dbReference>
<feature type="region of interest" description="Disordered" evidence="1">
    <location>
        <begin position="284"/>
        <end position="307"/>
    </location>
</feature>
<keyword evidence="4" id="KW-1185">Reference proteome</keyword>
<dbReference type="EMBL" id="CAMXCT020003855">
    <property type="protein sequence ID" value="CAL1159930.1"/>
    <property type="molecule type" value="Genomic_DNA"/>
</dbReference>
<proteinExistence type="predicted"/>
<accession>A0A9P1DBT5</accession>
<protein>
    <submittedName>
        <fullName evidence="2">Uncharacterized protein</fullName>
    </submittedName>
</protein>
<evidence type="ECO:0000313" key="3">
    <source>
        <dbReference type="EMBL" id="CAL4793867.1"/>
    </source>
</evidence>
<sequence length="1377" mass="155698">MEPLCFARWHQSGNFETQKAKKKVHIVRSMVGSAWEIRKHEPLWQMLFQTFCADLVRQHDEEDVPETPKKKGNNKDLDKGMPSSVLDEKLSPPRPANPSKKRVERAAGAKPVPLTARAVPLNSELEQPGTKRMRLQEPEAPDLEEAFHQVMSAEQKDLSTSNIEDVDGEMLDQDPGRRLKAAYQRLSKKPKTAEEVQWKQVETALASLGLTYRKFLTCHREAVYVKKAVSCTGGWWKTFKLNLSKGTLPSNCSICMNMLEKNGITLEKVMLACEAANGTTPTVTSLPALTDKNDDHDKGKNHGDGESDQLKMVEEYLETLKPWITLLTPLESGPPLRYRCKLCTTNTQPFGKVNVLLPRRSKGIRLNPVKHFMKQHLDSDQHVDALELLAREGNSEQKAAAVTEELLQCEGLRIGLSERTGETSLHYYYKELKLWATHTIMKVGNLSDRQHEYVHDMNTDTLVIRSTDCEKEWRKSDVPEATCCKKCWMLSGPKRNQRVVVRFIAKYYAAKLLQKRLFFSDEEADSFLRYVDETHYGKNNAEKWNLIKNLENHQLQAYVRRAWMSTNCKDRSANCLLFIDTVVEPCMRVHVGSLKSNVAALSSRFLDAMCQNKQSEMEEVNGKIVQAAMTGRLDRNPMMQGMLLQCLNRLEREDRGSFDNRGRKKDMTDRERELISQAALSLAVVGGSKQLCEELRQNRPRISNMLEDLHPRGLPNPALALIDKEQLETNLILVDQRFARGEQTRARRCILAVDATYLVKTICQMRRGDDVGLVGAAWSAQDDRKCWLPLSEWSNDLPKAPQMMEMLCWDPCAAHNHTYSIAAMPMLLAAPKQDHETQTHAGNWEMILLLSKVLEAGAWLIKGITLDGANSHLYVKEAFFGCFNKLDPQSLADLPFWKDCEYRDLPRHALPRLPLKLLFHNDESMWCLPGHASKNAAGGLVSPLRTIHLGKLFCDTSNARRFGMPPAVFRRVELAGKLATVPWALKGFVILNLCVALCTAPSNHRSMSLENRVENALTGFCLLDMFQMLSASEAKRRGFPKGSLFLASQTVLNLQQSALAMVAVGLTKNEHGSFWSRGDHRMTELPIERHFGRLRSQSANAQHNARSFWRASAKHMMRSLVNFKPGRPSAESVPPLSNSEFYRVSERAFSSALRLAAYCEGCTPDSLQEMYTSYCQSGEFLRDDPPLGDEDDFLEAEEDAMGFGNDIDETKAFFENLQTEAAMDAEEQDEDDHATTDETGDPGDILLEKVPDGTLLQDLFNQLGDQPPEDAPPQSPSKGACPIDAVACNLYHAFWCLGAQPDESEVFDSVWWNEHKLKELRDAEDEPEFRTRQSRLSKWMEMTKDAAKANSVELDPVDALEQLVSLLSLSLIFILFF</sequence>
<dbReference type="Proteomes" id="UP001152797">
    <property type="component" value="Unassembled WGS sequence"/>
</dbReference>
<evidence type="ECO:0000313" key="2">
    <source>
        <dbReference type="EMBL" id="CAI4006555.1"/>
    </source>
</evidence>
<reference evidence="2" key="1">
    <citation type="submission" date="2022-10" db="EMBL/GenBank/DDBJ databases">
        <authorList>
            <person name="Chen Y."/>
            <person name="Dougan E. K."/>
            <person name="Chan C."/>
            <person name="Rhodes N."/>
            <person name="Thang M."/>
        </authorList>
    </citation>
    <scope>NUCLEOTIDE SEQUENCE</scope>
</reference>
<dbReference type="EMBL" id="CAMXCT030003855">
    <property type="protein sequence ID" value="CAL4793867.1"/>
    <property type="molecule type" value="Genomic_DNA"/>
</dbReference>
<evidence type="ECO:0000256" key="1">
    <source>
        <dbReference type="SAM" id="MobiDB-lite"/>
    </source>
</evidence>
<name>A0A9P1DBT5_9DINO</name>
<gene>
    <name evidence="2" type="ORF">C1SCF055_LOCUS32186</name>
</gene>
<organism evidence="2">
    <name type="scientific">Cladocopium goreaui</name>
    <dbReference type="NCBI Taxonomy" id="2562237"/>
    <lineage>
        <taxon>Eukaryota</taxon>
        <taxon>Sar</taxon>
        <taxon>Alveolata</taxon>
        <taxon>Dinophyceae</taxon>
        <taxon>Suessiales</taxon>
        <taxon>Symbiodiniaceae</taxon>
        <taxon>Cladocopium</taxon>
    </lineage>
</organism>
<feature type="region of interest" description="Disordered" evidence="1">
    <location>
        <begin position="1223"/>
        <end position="1248"/>
    </location>
</feature>
<feature type="compositionally biased region" description="Acidic residues" evidence="1">
    <location>
        <begin position="1223"/>
        <end position="1232"/>
    </location>
</feature>
<evidence type="ECO:0000313" key="4">
    <source>
        <dbReference type="Proteomes" id="UP001152797"/>
    </source>
</evidence>
<feature type="compositionally biased region" description="Basic and acidic residues" evidence="1">
    <location>
        <begin position="291"/>
        <end position="307"/>
    </location>
</feature>
<reference evidence="3 4" key="2">
    <citation type="submission" date="2024-05" db="EMBL/GenBank/DDBJ databases">
        <authorList>
            <person name="Chen Y."/>
            <person name="Shah S."/>
            <person name="Dougan E. K."/>
            <person name="Thang M."/>
            <person name="Chan C."/>
        </authorList>
    </citation>
    <scope>NUCLEOTIDE SEQUENCE [LARGE SCALE GENOMIC DNA]</scope>
</reference>
<feature type="compositionally biased region" description="Basic and acidic residues" evidence="1">
    <location>
        <begin position="60"/>
        <end position="79"/>
    </location>
</feature>
<comment type="caution">
    <text evidence="2">The sequence shown here is derived from an EMBL/GenBank/DDBJ whole genome shotgun (WGS) entry which is preliminary data.</text>
</comment>